<evidence type="ECO:0000313" key="3">
    <source>
        <dbReference type="Proteomes" id="UP001576726"/>
    </source>
</evidence>
<accession>A0ABV4VZF4</accession>
<dbReference type="InterPro" id="IPR036513">
    <property type="entry name" value="STAS_dom_sf"/>
</dbReference>
<evidence type="ECO:0000313" key="2">
    <source>
        <dbReference type="EMBL" id="MFB2654481.1"/>
    </source>
</evidence>
<sequence>MAVQVERKANFLILTFSDELNIFTVREHWEVLMALRGEPVSQLLVDVSAVTDLDTAGIQLLAWFCHQLPVEESRQFLGGDNPVVSRLVTLFSPEAPSLAAWLGNQETQ</sequence>
<protein>
    <submittedName>
        <fullName evidence="2">Lipid asymmetry maintenance protein MlaB</fullName>
    </submittedName>
</protein>
<proteinExistence type="predicted"/>
<dbReference type="RefSeq" id="WP_374919928.1">
    <property type="nucleotide sequence ID" value="NZ_JBHFGJ010000009.1"/>
</dbReference>
<reference evidence="2 3" key="1">
    <citation type="submission" date="2024-09" db="EMBL/GenBank/DDBJ databases">
        <authorList>
            <person name="Zhang Y."/>
        </authorList>
    </citation>
    <scope>NUCLEOTIDE SEQUENCE [LARGE SCALE GENOMIC DNA]</scope>
    <source>
        <strain evidence="2 3">SH314</strain>
    </source>
</reference>
<dbReference type="SUPFAM" id="SSF52091">
    <property type="entry name" value="SpoIIaa-like"/>
    <property type="match status" value="1"/>
</dbReference>
<organism evidence="2 3">
    <name type="scientific">Shewanella seohaensis</name>
    <dbReference type="NCBI Taxonomy" id="755175"/>
    <lineage>
        <taxon>Bacteria</taxon>
        <taxon>Pseudomonadati</taxon>
        <taxon>Pseudomonadota</taxon>
        <taxon>Gammaproteobacteria</taxon>
        <taxon>Alteromonadales</taxon>
        <taxon>Shewanellaceae</taxon>
        <taxon>Shewanella</taxon>
    </lineage>
</organism>
<dbReference type="PROSITE" id="PS50801">
    <property type="entry name" value="STAS"/>
    <property type="match status" value="1"/>
</dbReference>
<dbReference type="Proteomes" id="UP001576726">
    <property type="component" value="Unassembled WGS sequence"/>
</dbReference>
<dbReference type="InterPro" id="IPR002645">
    <property type="entry name" value="STAS_dom"/>
</dbReference>
<name>A0ABV4VZF4_9GAMM</name>
<gene>
    <name evidence="2" type="ORF">ACE02L_17220</name>
</gene>
<dbReference type="Pfam" id="PF01740">
    <property type="entry name" value="STAS"/>
    <property type="match status" value="1"/>
</dbReference>
<feature type="domain" description="STAS" evidence="1">
    <location>
        <begin position="1"/>
        <end position="61"/>
    </location>
</feature>
<dbReference type="Gene3D" id="3.30.750.24">
    <property type="entry name" value="STAS domain"/>
    <property type="match status" value="1"/>
</dbReference>
<comment type="caution">
    <text evidence="2">The sequence shown here is derived from an EMBL/GenBank/DDBJ whole genome shotgun (WGS) entry which is preliminary data.</text>
</comment>
<dbReference type="EMBL" id="JBHFGJ010000009">
    <property type="protein sequence ID" value="MFB2654481.1"/>
    <property type="molecule type" value="Genomic_DNA"/>
</dbReference>
<keyword evidence="3" id="KW-1185">Reference proteome</keyword>
<dbReference type="CDD" id="cd07043">
    <property type="entry name" value="STAS_anti-anti-sigma_factors"/>
    <property type="match status" value="1"/>
</dbReference>
<evidence type="ECO:0000259" key="1">
    <source>
        <dbReference type="PROSITE" id="PS50801"/>
    </source>
</evidence>